<reference evidence="4" key="1">
    <citation type="submission" date="2020-06" db="EMBL/GenBank/DDBJ databases">
        <authorList>
            <consortium name="Wellcome Sanger Institute Data Sharing"/>
        </authorList>
    </citation>
    <scope>NUCLEOTIDE SEQUENCE [LARGE SCALE GENOMIC DNA]</scope>
</reference>
<organism evidence="4 5">
    <name type="scientific">Gouania willdenowi</name>
    <name type="common">Blunt-snouted clingfish</name>
    <name type="synonym">Lepadogaster willdenowi</name>
    <dbReference type="NCBI Taxonomy" id="441366"/>
    <lineage>
        <taxon>Eukaryota</taxon>
        <taxon>Metazoa</taxon>
        <taxon>Chordata</taxon>
        <taxon>Craniata</taxon>
        <taxon>Vertebrata</taxon>
        <taxon>Euteleostomi</taxon>
        <taxon>Actinopterygii</taxon>
        <taxon>Neopterygii</taxon>
        <taxon>Teleostei</taxon>
        <taxon>Neoteleostei</taxon>
        <taxon>Acanthomorphata</taxon>
        <taxon>Ovalentaria</taxon>
        <taxon>Blenniimorphae</taxon>
        <taxon>Blenniiformes</taxon>
        <taxon>Gobiesocoidei</taxon>
        <taxon>Gobiesocidae</taxon>
        <taxon>Gobiesocinae</taxon>
        <taxon>Gouania</taxon>
    </lineage>
</organism>
<evidence type="ECO:0000256" key="1">
    <source>
        <dbReference type="ARBA" id="ARBA00022815"/>
    </source>
</evidence>
<gene>
    <name evidence="4" type="primary">LOC114466589</name>
</gene>
<name>A0A8C5EM46_GOUWI</name>
<dbReference type="GO" id="GO:0005179">
    <property type="term" value="F:hormone activity"/>
    <property type="evidence" value="ECO:0007669"/>
    <property type="project" value="InterPro"/>
</dbReference>
<feature type="domain" description="Gastrin/cholecystokinin peptide hormone" evidence="3">
    <location>
        <begin position="10"/>
        <end position="109"/>
    </location>
</feature>
<dbReference type="Ensembl" id="ENSGWIT00000026237.1">
    <property type="protein sequence ID" value="ENSGWIP00000023962.1"/>
    <property type="gene ID" value="ENSGWIG00000012748.1"/>
</dbReference>
<dbReference type="AlphaFoldDB" id="A0A8C5EM46"/>
<keyword evidence="5" id="KW-1185">Reference proteome</keyword>
<reference evidence="4" key="3">
    <citation type="submission" date="2025-09" db="UniProtKB">
        <authorList>
            <consortium name="Ensembl"/>
        </authorList>
    </citation>
    <scope>IDENTIFICATION</scope>
</reference>
<evidence type="ECO:0000259" key="3">
    <source>
        <dbReference type="Pfam" id="PF00918"/>
    </source>
</evidence>
<accession>A0A8C5EM46</accession>
<evidence type="ECO:0000313" key="5">
    <source>
        <dbReference type="Proteomes" id="UP000694680"/>
    </source>
</evidence>
<dbReference type="GeneID" id="114466589"/>
<dbReference type="OrthoDB" id="9924917at2759"/>
<reference evidence="4" key="2">
    <citation type="submission" date="2025-08" db="UniProtKB">
        <authorList>
            <consortium name="Ensembl"/>
        </authorList>
    </citation>
    <scope>IDENTIFICATION</scope>
</reference>
<evidence type="ECO:0000313" key="4">
    <source>
        <dbReference type="Ensembl" id="ENSGWIP00000023962.1"/>
    </source>
</evidence>
<dbReference type="Proteomes" id="UP000694680">
    <property type="component" value="Chromosome 1"/>
</dbReference>
<feature type="chain" id="PRO_5034199562" evidence="2">
    <location>
        <begin position="22"/>
        <end position="109"/>
    </location>
</feature>
<dbReference type="InterPro" id="IPR001651">
    <property type="entry name" value="Gastrin/CCK"/>
</dbReference>
<dbReference type="Pfam" id="PF00918">
    <property type="entry name" value="Gastrin"/>
    <property type="match status" value="1"/>
</dbReference>
<dbReference type="GO" id="GO:0005576">
    <property type="term" value="C:extracellular region"/>
    <property type="evidence" value="ECO:0007669"/>
    <property type="project" value="InterPro"/>
</dbReference>
<feature type="signal peptide" evidence="2">
    <location>
        <begin position="1"/>
        <end position="21"/>
    </location>
</feature>
<protein>
    <submittedName>
        <fullName evidence="4">Cholecystokinin-like</fullName>
    </submittedName>
</protein>
<sequence>MSGSLLLVLSLLVALVQSGSASTDVEEMEQTDVLQQLLGRQERQRALASRQKLVGGAPTTGHPVRRAQLDNREMMTKQIMHAISEMMNSECMSDRDYQGWVDFGRRDAE</sequence>
<keyword evidence="2" id="KW-0732">Signal</keyword>
<evidence type="ECO:0000256" key="2">
    <source>
        <dbReference type="SAM" id="SignalP"/>
    </source>
</evidence>
<keyword evidence="1" id="KW-0027">Amidation</keyword>
<proteinExistence type="predicted"/>
<dbReference type="RefSeq" id="XP_028307945.1">
    <property type="nucleotide sequence ID" value="XM_028452144.1"/>
</dbReference>